<organism evidence="3">
    <name type="scientific">Melampsora larici-populina (strain 98AG31 / pathotype 3-4-7)</name>
    <name type="common">Poplar leaf rust fungus</name>
    <dbReference type="NCBI Taxonomy" id="747676"/>
    <lineage>
        <taxon>Eukaryota</taxon>
        <taxon>Fungi</taxon>
        <taxon>Dikarya</taxon>
        <taxon>Basidiomycota</taxon>
        <taxon>Pucciniomycotina</taxon>
        <taxon>Pucciniomycetes</taxon>
        <taxon>Pucciniales</taxon>
        <taxon>Melampsoraceae</taxon>
        <taxon>Melampsora</taxon>
    </lineage>
</organism>
<name>F4S3D0_MELLP</name>
<evidence type="ECO:0000256" key="1">
    <source>
        <dbReference type="SAM" id="MobiDB-lite"/>
    </source>
</evidence>
<dbReference type="InParanoid" id="F4S3D0"/>
<sequence>MSQTWWVRWLVEKVLASNSAQVVAFFVTASATCSLNSITCFLNPERLAFQILSGEAQEVPDQEEQARASSGGVSNQNQDGNPLESLICAELNLECWKRFAIVALRTPAGGSEMASRAVGLGGSGPHVGVGHPGWPSLEGHRLYL</sequence>
<dbReference type="EMBL" id="GL883143">
    <property type="protein sequence ID" value="EGG00860.1"/>
    <property type="molecule type" value="Genomic_DNA"/>
</dbReference>
<dbReference type="GeneID" id="18924396"/>
<accession>F4S3D0</accession>
<proteinExistence type="predicted"/>
<dbReference type="RefSeq" id="XP_007415934.1">
    <property type="nucleotide sequence ID" value="XM_007415872.1"/>
</dbReference>
<dbReference type="AlphaFoldDB" id="F4S3D0"/>
<dbReference type="HOGENOM" id="CLU_1796903_0_0_1"/>
<keyword evidence="3" id="KW-1185">Reference proteome</keyword>
<dbReference type="VEuPathDB" id="FungiDB:MELLADRAFT_111493"/>
<dbReference type="KEGG" id="mlr:MELLADRAFT_111493"/>
<feature type="compositionally biased region" description="Polar residues" evidence="1">
    <location>
        <begin position="67"/>
        <end position="80"/>
    </location>
</feature>
<gene>
    <name evidence="2" type="ORF">MELLADRAFT_111493</name>
</gene>
<protein>
    <submittedName>
        <fullName evidence="2">Uncharacterized protein</fullName>
    </submittedName>
</protein>
<feature type="region of interest" description="Disordered" evidence="1">
    <location>
        <begin position="60"/>
        <end position="80"/>
    </location>
</feature>
<reference evidence="3" key="1">
    <citation type="journal article" date="2011" name="Proc. Natl. Acad. Sci. U.S.A.">
        <title>Obligate biotrophy features unraveled by the genomic analysis of rust fungi.</title>
        <authorList>
            <person name="Duplessis S."/>
            <person name="Cuomo C.A."/>
            <person name="Lin Y.-C."/>
            <person name="Aerts A."/>
            <person name="Tisserant E."/>
            <person name="Veneault-Fourrey C."/>
            <person name="Joly D.L."/>
            <person name="Hacquard S."/>
            <person name="Amselem J."/>
            <person name="Cantarel B.L."/>
            <person name="Chiu R."/>
            <person name="Coutinho P.M."/>
            <person name="Feau N."/>
            <person name="Field M."/>
            <person name="Frey P."/>
            <person name="Gelhaye E."/>
            <person name="Goldberg J."/>
            <person name="Grabherr M.G."/>
            <person name="Kodira C.D."/>
            <person name="Kohler A."/>
            <person name="Kuees U."/>
            <person name="Lindquist E.A."/>
            <person name="Lucas S.M."/>
            <person name="Mago R."/>
            <person name="Mauceli E."/>
            <person name="Morin E."/>
            <person name="Murat C."/>
            <person name="Pangilinan J.L."/>
            <person name="Park R."/>
            <person name="Pearson M."/>
            <person name="Quesneville H."/>
            <person name="Rouhier N."/>
            <person name="Sakthikumar S."/>
            <person name="Salamov A.A."/>
            <person name="Schmutz J."/>
            <person name="Selles B."/>
            <person name="Shapiro H."/>
            <person name="Tanguay P."/>
            <person name="Tuskan G.A."/>
            <person name="Henrissat B."/>
            <person name="Van de Peer Y."/>
            <person name="Rouze P."/>
            <person name="Ellis J.G."/>
            <person name="Dodds P.N."/>
            <person name="Schein J.E."/>
            <person name="Zhong S."/>
            <person name="Hamelin R.C."/>
            <person name="Grigoriev I.V."/>
            <person name="Szabo L.J."/>
            <person name="Martin F."/>
        </authorList>
    </citation>
    <scope>NUCLEOTIDE SEQUENCE [LARGE SCALE GENOMIC DNA]</scope>
    <source>
        <strain evidence="3">98AG31 / pathotype 3-4-7</strain>
    </source>
</reference>
<evidence type="ECO:0000313" key="2">
    <source>
        <dbReference type="EMBL" id="EGG00860.1"/>
    </source>
</evidence>
<evidence type="ECO:0000313" key="3">
    <source>
        <dbReference type="Proteomes" id="UP000001072"/>
    </source>
</evidence>
<dbReference type="Proteomes" id="UP000001072">
    <property type="component" value="Unassembled WGS sequence"/>
</dbReference>